<evidence type="ECO:0000259" key="3">
    <source>
        <dbReference type="PROSITE" id="PS50977"/>
    </source>
</evidence>
<dbReference type="PROSITE" id="PS50977">
    <property type="entry name" value="HTH_TETR_2"/>
    <property type="match status" value="1"/>
</dbReference>
<gene>
    <name evidence="4" type="ORF">NE686_10215</name>
</gene>
<dbReference type="PANTHER" id="PTHR43479:SF11">
    <property type="entry name" value="ACREF_ENVCD OPERON REPRESSOR-RELATED"/>
    <property type="match status" value="1"/>
</dbReference>
<sequence length="206" mass="24831">MNKKFYELPEEKQMRIINAGFEVFGKNEYKKASTEEITSRANISKGLLFYYFHNKKSLYLFLYSYAEKLVKESIINLHFNEITDFFELCEYAALQKYKLLHKSPHIMEFIMRAFYSQREDVSDDINKKFQSPTSGFLAEYFSKIDYSKFKPEINPQDILQMLIWMTDGYLHEKQRQNTTFVLDELMDKYGIWSKMLKNISYKEEYL</sequence>
<dbReference type="InterPro" id="IPR001647">
    <property type="entry name" value="HTH_TetR"/>
</dbReference>
<dbReference type="InterPro" id="IPR050624">
    <property type="entry name" value="HTH-type_Tx_Regulator"/>
</dbReference>
<evidence type="ECO:0000313" key="4">
    <source>
        <dbReference type="EMBL" id="MCQ4923461.1"/>
    </source>
</evidence>
<dbReference type="EMBL" id="JANGAC010000006">
    <property type="protein sequence ID" value="MCQ4923461.1"/>
    <property type="molecule type" value="Genomic_DNA"/>
</dbReference>
<dbReference type="Pfam" id="PF00440">
    <property type="entry name" value="TetR_N"/>
    <property type="match status" value="1"/>
</dbReference>
<evidence type="ECO:0000313" key="5">
    <source>
        <dbReference type="Proteomes" id="UP001524478"/>
    </source>
</evidence>
<dbReference type="PANTHER" id="PTHR43479">
    <property type="entry name" value="ACREF/ENVCD OPERON REPRESSOR-RELATED"/>
    <property type="match status" value="1"/>
</dbReference>
<organism evidence="4 5">
    <name type="scientific">Tissierella carlieri</name>
    <dbReference type="NCBI Taxonomy" id="689904"/>
    <lineage>
        <taxon>Bacteria</taxon>
        <taxon>Bacillati</taxon>
        <taxon>Bacillota</taxon>
        <taxon>Tissierellia</taxon>
        <taxon>Tissierellales</taxon>
        <taxon>Tissierellaceae</taxon>
        <taxon>Tissierella</taxon>
    </lineage>
</organism>
<evidence type="ECO:0000256" key="1">
    <source>
        <dbReference type="ARBA" id="ARBA00023125"/>
    </source>
</evidence>
<keyword evidence="1 2" id="KW-0238">DNA-binding</keyword>
<evidence type="ECO:0000256" key="2">
    <source>
        <dbReference type="PROSITE-ProRule" id="PRU00335"/>
    </source>
</evidence>
<feature type="domain" description="HTH tetR-type" evidence="3">
    <location>
        <begin position="10"/>
        <end position="70"/>
    </location>
</feature>
<feature type="DNA-binding region" description="H-T-H motif" evidence="2">
    <location>
        <begin position="33"/>
        <end position="52"/>
    </location>
</feature>
<dbReference type="Proteomes" id="UP001524478">
    <property type="component" value="Unassembled WGS sequence"/>
</dbReference>
<reference evidence="4 5" key="1">
    <citation type="submission" date="2022-06" db="EMBL/GenBank/DDBJ databases">
        <title>Isolation of gut microbiota from human fecal samples.</title>
        <authorList>
            <person name="Pamer E.G."/>
            <person name="Barat B."/>
            <person name="Waligurski E."/>
            <person name="Medina S."/>
            <person name="Paddock L."/>
            <person name="Mostad J."/>
        </authorList>
    </citation>
    <scope>NUCLEOTIDE SEQUENCE [LARGE SCALE GENOMIC DNA]</scope>
    <source>
        <strain evidence="4 5">DFI.7.95</strain>
    </source>
</reference>
<protein>
    <submittedName>
        <fullName evidence="4">TetR/AcrR family transcriptional regulator</fullName>
    </submittedName>
</protein>
<name>A0ABT1SAG4_9FIRM</name>
<dbReference type="RefSeq" id="WP_216559984.1">
    <property type="nucleotide sequence ID" value="NZ_JAHLOH010000040.1"/>
</dbReference>
<comment type="caution">
    <text evidence="4">The sequence shown here is derived from an EMBL/GenBank/DDBJ whole genome shotgun (WGS) entry which is preliminary data.</text>
</comment>
<accession>A0ABT1SAG4</accession>
<proteinExistence type="predicted"/>
<keyword evidence="5" id="KW-1185">Reference proteome</keyword>